<sequence length="43" mass="4822">MGGWFQLYAFDMIGLITFSKRFGFLDAGEDTNGYINIIDAANQ</sequence>
<reference evidence="1" key="1">
    <citation type="submission" date="2021-10" db="EMBL/GenBank/DDBJ databases">
        <authorList>
            <person name="Piombo E."/>
        </authorList>
    </citation>
    <scope>NUCLEOTIDE SEQUENCE</scope>
</reference>
<proteinExistence type="predicted"/>
<evidence type="ECO:0000313" key="1">
    <source>
        <dbReference type="EMBL" id="CAH0015649.1"/>
    </source>
</evidence>
<protein>
    <submittedName>
        <fullName evidence="1">Uncharacterized protein</fullName>
    </submittedName>
</protein>
<dbReference type="OrthoDB" id="3934656at2759"/>
<name>A0A9N9YA61_9HYPO</name>
<comment type="caution">
    <text evidence="1">The sequence shown here is derived from an EMBL/GenBank/DDBJ whole genome shotgun (WGS) entry which is preliminary data.</text>
</comment>
<evidence type="ECO:0000313" key="2">
    <source>
        <dbReference type="Proteomes" id="UP000696573"/>
    </source>
</evidence>
<gene>
    <name evidence="1" type="ORF">CRHIZ90672A_00007840</name>
</gene>
<accession>A0A9N9YA61</accession>
<dbReference type="EMBL" id="CABFNQ020000451">
    <property type="protein sequence ID" value="CAH0015649.1"/>
    <property type="molecule type" value="Genomic_DNA"/>
</dbReference>
<dbReference type="Proteomes" id="UP000696573">
    <property type="component" value="Unassembled WGS sequence"/>
</dbReference>
<organism evidence="1 2">
    <name type="scientific">Clonostachys rhizophaga</name>
    <dbReference type="NCBI Taxonomy" id="160324"/>
    <lineage>
        <taxon>Eukaryota</taxon>
        <taxon>Fungi</taxon>
        <taxon>Dikarya</taxon>
        <taxon>Ascomycota</taxon>
        <taxon>Pezizomycotina</taxon>
        <taxon>Sordariomycetes</taxon>
        <taxon>Hypocreomycetidae</taxon>
        <taxon>Hypocreales</taxon>
        <taxon>Bionectriaceae</taxon>
        <taxon>Clonostachys</taxon>
    </lineage>
</organism>
<dbReference type="AlphaFoldDB" id="A0A9N9YA61"/>
<keyword evidence="2" id="KW-1185">Reference proteome</keyword>